<comment type="pathway">
    <text evidence="11">Amino-acid degradation; L-tryptophan degradation via kynurenine pathway; L-kynurenine from L-tryptophan: step 2/2.</text>
</comment>
<dbReference type="PANTHER" id="PTHR31118">
    <property type="entry name" value="CYCLASE-LIKE PROTEIN 2"/>
    <property type="match status" value="1"/>
</dbReference>
<evidence type="ECO:0000256" key="4">
    <source>
        <dbReference type="ARBA" id="ARBA00012930"/>
    </source>
</evidence>
<sequence>MPRIFDISLPIASGGLVYPGNPPIEITAQQAIAAGAGANVSALSLGSHTATHVDAAKHFFDDGETVDELPLERMIGRAVVIEVGAGVNAVTAEELRAAPIAGHTRVLIKTRNSSYNTETEFRRDYTYLAPDGAEYLVERGVELVGVDYLSVEQFRSGHHRTHRTLLARRVVIVEGLALAAVPPGEYQLICLPLRLAGLDGAPARAVLVGE</sequence>
<comment type="cofactor">
    <cofactor evidence="1">
        <name>Zn(2+)</name>
        <dbReference type="ChEBI" id="CHEBI:29105"/>
    </cofactor>
</comment>
<evidence type="ECO:0000256" key="9">
    <source>
        <dbReference type="ARBA" id="ARBA00023079"/>
    </source>
</evidence>
<evidence type="ECO:0000256" key="8">
    <source>
        <dbReference type="ARBA" id="ARBA00022833"/>
    </source>
</evidence>
<dbReference type="SUPFAM" id="SSF102198">
    <property type="entry name" value="Putative cyclase"/>
    <property type="match status" value="1"/>
</dbReference>
<dbReference type="EC" id="3.5.1.9" evidence="4"/>
<protein>
    <recommendedName>
        <fullName evidence="5">Kynurenine formamidase</fullName>
        <ecNumber evidence="4">3.5.1.9</ecNumber>
    </recommendedName>
</protein>
<dbReference type="GO" id="GO:0004061">
    <property type="term" value="F:arylformamidase activity"/>
    <property type="evidence" value="ECO:0007669"/>
    <property type="project" value="UniProtKB-EC"/>
</dbReference>
<dbReference type="GO" id="GO:0046872">
    <property type="term" value="F:metal ion binding"/>
    <property type="evidence" value="ECO:0007669"/>
    <property type="project" value="UniProtKB-KW"/>
</dbReference>
<dbReference type="InterPro" id="IPR037175">
    <property type="entry name" value="KFase_sf"/>
</dbReference>
<evidence type="ECO:0000256" key="6">
    <source>
        <dbReference type="ARBA" id="ARBA00022723"/>
    </source>
</evidence>
<gene>
    <name evidence="12" type="ORF">AVDCRST_MAG40-1638</name>
</gene>
<evidence type="ECO:0000256" key="10">
    <source>
        <dbReference type="ARBA" id="ARBA00048496"/>
    </source>
</evidence>
<comment type="catalytic activity">
    <reaction evidence="10">
        <text>N-formyl-L-kynurenine + H2O = L-kynurenine + formate + H(+)</text>
        <dbReference type="Rhea" id="RHEA:13009"/>
        <dbReference type="ChEBI" id="CHEBI:15377"/>
        <dbReference type="ChEBI" id="CHEBI:15378"/>
        <dbReference type="ChEBI" id="CHEBI:15740"/>
        <dbReference type="ChEBI" id="CHEBI:57959"/>
        <dbReference type="ChEBI" id="CHEBI:58629"/>
        <dbReference type="EC" id="3.5.1.9"/>
    </reaction>
</comment>
<dbReference type="PANTHER" id="PTHR31118:SF32">
    <property type="entry name" value="KYNURENINE FORMAMIDASE"/>
    <property type="match status" value="1"/>
</dbReference>
<keyword evidence="8" id="KW-0862">Zinc</keyword>
<evidence type="ECO:0000256" key="2">
    <source>
        <dbReference type="ARBA" id="ARBA00002204"/>
    </source>
</evidence>
<dbReference type="GO" id="GO:0019441">
    <property type="term" value="P:L-tryptophan catabolic process to kynurenine"/>
    <property type="evidence" value="ECO:0007669"/>
    <property type="project" value="InterPro"/>
</dbReference>
<comment type="subunit">
    <text evidence="3">Homodimer.</text>
</comment>
<comment type="function">
    <text evidence="2">Catalyzes the hydrolysis of N-formyl-L-kynurenine to L-kynurenine, the second step in the kynurenine pathway of tryptophan degradation.</text>
</comment>
<proteinExistence type="predicted"/>
<keyword evidence="6" id="KW-0479">Metal-binding</keyword>
<evidence type="ECO:0000256" key="3">
    <source>
        <dbReference type="ARBA" id="ARBA00011738"/>
    </source>
</evidence>
<accession>A0A6J4L893</accession>
<dbReference type="FunFam" id="3.50.30.50:FF:000001">
    <property type="entry name" value="Kynurenine formamidase"/>
    <property type="match status" value="1"/>
</dbReference>
<dbReference type="Pfam" id="PF04199">
    <property type="entry name" value="Cyclase"/>
    <property type="match status" value="1"/>
</dbReference>
<evidence type="ECO:0000256" key="11">
    <source>
        <dbReference type="ARBA" id="ARBA00060547"/>
    </source>
</evidence>
<organism evidence="12">
    <name type="scientific">uncultured Gemmatimonadaceae bacterium</name>
    <dbReference type="NCBI Taxonomy" id="246130"/>
    <lineage>
        <taxon>Bacteria</taxon>
        <taxon>Pseudomonadati</taxon>
        <taxon>Gemmatimonadota</taxon>
        <taxon>Gemmatimonadia</taxon>
        <taxon>Gemmatimonadales</taxon>
        <taxon>Gemmatimonadaceae</taxon>
        <taxon>environmental samples</taxon>
    </lineage>
</organism>
<dbReference type="Gene3D" id="3.50.30.50">
    <property type="entry name" value="Putative cyclase"/>
    <property type="match status" value="1"/>
</dbReference>
<keyword evidence="7" id="KW-0378">Hydrolase</keyword>
<dbReference type="AlphaFoldDB" id="A0A6J4L893"/>
<reference evidence="12" key="1">
    <citation type="submission" date="2020-02" db="EMBL/GenBank/DDBJ databases">
        <authorList>
            <person name="Meier V. D."/>
        </authorList>
    </citation>
    <scope>NUCLEOTIDE SEQUENCE</scope>
    <source>
        <strain evidence="12">AVDCRST_MAG40</strain>
    </source>
</reference>
<dbReference type="EMBL" id="CADCTX010000512">
    <property type="protein sequence ID" value="CAA9324857.1"/>
    <property type="molecule type" value="Genomic_DNA"/>
</dbReference>
<keyword evidence="9" id="KW-0823">Tryptophan catabolism</keyword>
<evidence type="ECO:0000313" key="12">
    <source>
        <dbReference type="EMBL" id="CAA9324857.1"/>
    </source>
</evidence>
<evidence type="ECO:0000256" key="7">
    <source>
        <dbReference type="ARBA" id="ARBA00022801"/>
    </source>
</evidence>
<evidence type="ECO:0000256" key="1">
    <source>
        <dbReference type="ARBA" id="ARBA00001947"/>
    </source>
</evidence>
<dbReference type="InterPro" id="IPR007325">
    <property type="entry name" value="KFase/CYL"/>
</dbReference>
<evidence type="ECO:0000256" key="5">
    <source>
        <dbReference type="ARBA" id="ARBA00014889"/>
    </source>
</evidence>
<name>A0A6J4L893_9BACT</name>